<organism evidence="9 10">
    <name type="scientific">Blastocystis sp. subtype 1 (strain ATCC 50177 / NandII)</name>
    <dbReference type="NCBI Taxonomy" id="478820"/>
    <lineage>
        <taxon>Eukaryota</taxon>
        <taxon>Sar</taxon>
        <taxon>Stramenopiles</taxon>
        <taxon>Bigyra</taxon>
        <taxon>Opalozoa</taxon>
        <taxon>Opalinata</taxon>
        <taxon>Blastocystidae</taxon>
        <taxon>Blastocystis</taxon>
    </lineage>
</organism>
<dbReference type="InterPro" id="IPR027417">
    <property type="entry name" value="P-loop_NTPase"/>
</dbReference>
<sequence>MPTFRKFTPSSLKGGMGSKKVLAGTKSWLYGQSLISTGCSDLNNACGSGIPLGSIMILSEDSFIHQGKCIVKLIAAEGIQSKQKVLLISSMEAEGVREWCSKLPTLRNGPQTTTAVKKEVPQRSMSGLGGQYSKYLLQSKNKAETVEFCHSFDLSECEKNQELLLNVYTLSVKTEDYVKTTLQAVSQFTSLCKEEGVVGRVILDIGDLLCDDSKEQRALFSRLHILIRGSTCVLTSLLNRELNGSSSFKYADCLLSLQPWEGITPPEEFSDTVGLLQVLRLPSMLSLYTHNKAIFVYGIKRTLHSIRLSELRIPPQGCIEYTGNNDLY</sequence>
<comment type="caution">
    <text evidence="9">The sequence shown here is derived from an EMBL/GenBank/DDBJ whole genome shotgun (WGS) entry which is preliminary data.</text>
</comment>
<keyword evidence="8" id="KW-0539">Nucleus</keyword>
<evidence type="ECO:0000313" key="9">
    <source>
        <dbReference type="EMBL" id="OAO17218.1"/>
    </source>
</evidence>
<dbReference type="Pfam" id="PF05625">
    <property type="entry name" value="PAXNEB"/>
    <property type="match status" value="1"/>
</dbReference>
<dbReference type="Gene3D" id="3.40.50.300">
    <property type="entry name" value="P-loop containing nucleotide triphosphate hydrolases"/>
    <property type="match status" value="1"/>
</dbReference>
<reference evidence="9 10" key="1">
    <citation type="submission" date="2016-05" db="EMBL/GenBank/DDBJ databases">
        <title>Nuclear genome of Blastocystis sp. subtype 1 NandII.</title>
        <authorList>
            <person name="Gentekaki E."/>
            <person name="Curtis B."/>
            <person name="Stairs C."/>
            <person name="Eme L."/>
            <person name="Herman E."/>
            <person name="Klimes V."/>
            <person name="Arias M.C."/>
            <person name="Elias M."/>
            <person name="Hilliou F."/>
            <person name="Klute M."/>
            <person name="Malik S.-B."/>
            <person name="Pightling A."/>
            <person name="Rachubinski R."/>
            <person name="Salas D."/>
            <person name="Schlacht A."/>
            <person name="Suga H."/>
            <person name="Archibald J."/>
            <person name="Ball S.G."/>
            <person name="Clark G."/>
            <person name="Dacks J."/>
            <person name="Van Der Giezen M."/>
            <person name="Tsaousis A."/>
            <person name="Roger A."/>
        </authorList>
    </citation>
    <scope>NUCLEOTIDE SEQUENCE [LARGE SCALE GENOMIC DNA]</scope>
    <source>
        <strain evidence="10">ATCC 50177 / NandII</strain>
    </source>
</reference>
<evidence type="ECO:0000256" key="8">
    <source>
        <dbReference type="ARBA" id="ARBA00023242"/>
    </source>
</evidence>
<comment type="subcellular location">
    <subcellularLocation>
        <location evidence="2">Cytoplasm</location>
    </subcellularLocation>
    <subcellularLocation>
        <location evidence="1">Nucleus</location>
    </subcellularLocation>
</comment>
<dbReference type="InterPro" id="IPR008728">
    <property type="entry name" value="Elongator_complex_protein_4"/>
</dbReference>
<dbReference type="PANTHER" id="PTHR12896:SF1">
    <property type="entry name" value="ELONGATOR COMPLEX PROTEIN 4"/>
    <property type="match status" value="1"/>
</dbReference>
<dbReference type="GO" id="GO:0033588">
    <property type="term" value="C:elongator holoenzyme complex"/>
    <property type="evidence" value="ECO:0007669"/>
    <property type="project" value="InterPro"/>
</dbReference>
<keyword evidence="6" id="KW-0963">Cytoplasm</keyword>
<accession>A0A196SJK2</accession>
<dbReference type="UniPathway" id="UPA00988"/>
<comment type="similarity">
    <text evidence="4">Belongs to the ELP4 family.</text>
</comment>
<evidence type="ECO:0000256" key="1">
    <source>
        <dbReference type="ARBA" id="ARBA00004123"/>
    </source>
</evidence>
<dbReference type="AlphaFoldDB" id="A0A196SJK2"/>
<evidence type="ECO:0000256" key="2">
    <source>
        <dbReference type="ARBA" id="ARBA00004496"/>
    </source>
</evidence>
<name>A0A196SJK2_BLAHN</name>
<dbReference type="Proteomes" id="UP000078348">
    <property type="component" value="Unassembled WGS sequence"/>
</dbReference>
<dbReference type="GO" id="GO:0005737">
    <property type="term" value="C:cytoplasm"/>
    <property type="evidence" value="ECO:0007669"/>
    <property type="project" value="UniProtKB-SubCell"/>
</dbReference>
<comment type="pathway">
    <text evidence="3">tRNA modification; 5-methoxycarbonylmethyl-2-thiouridine-tRNA biosynthesis.</text>
</comment>
<keyword evidence="7" id="KW-0819">tRNA processing</keyword>
<evidence type="ECO:0000256" key="5">
    <source>
        <dbReference type="ARBA" id="ARBA00020265"/>
    </source>
</evidence>
<proteinExistence type="inferred from homology"/>
<dbReference type="OrthoDB" id="289162at2759"/>
<evidence type="ECO:0000256" key="6">
    <source>
        <dbReference type="ARBA" id="ARBA00022490"/>
    </source>
</evidence>
<dbReference type="GO" id="GO:0002098">
    <property type="term" value="P:tRNA wobble uridine modification"/>
    <property type="evidence" value="ECO:0007669"/>
    <property type="project" value="InterPro"/>
</dbReference>
<gene>
    <name evidence="9" type="ORF">AV274_1052</name>
</gene>
<dbReference type="PANTHER" id="PTHR12896">
    <property type="entry name" value="PAX6 NEIGHBOR PROTEIN PAXNEB"/>
    <property type="match status" value="1"/>
</dbReference>
<dbReference type="GO" id="GO:0008023">
    <property type="term" value="C:transcription elongation factor complex"/>
    <property type="evidence" value="ECO:0007669"/>
    <property type="project" value="TreeGrafter"/>
</dbReference>
<evidence type="ECO:0000256" key="3">
    <source>
        <dbReference type="ARBA" id="ARBA00005043"/>
    </source>
</evidence>
<dbReference type="STRING" id="478820.A0A196SJK2"/>
<evidence type="ECO:0000256" key="4">
    <source>
        <dbReference type="ARBA" id="ARBA00007573"/>
    </source>
</evidence>
<evidence type="ECO:0000256" key="7">
    <source>
        <dbReference type="ARBA" id="ARBA00022694"/>
    </source>
</evidence>
<keyword evidence="10" id="KW-1185">Reference proteome</keyword>
<dbReference type="EMBL" id="LXWW01000041">
    <property type="protein sequence ID" value="OAO17218.1"/>
    <property type="molecule type" value="Genomic_DNA"/>
</dbReference>
<protein>
    <recommendedName>
        <fullName evidence="5">Elongator complex protein 4</fullName>
    </recommendedName>
</protein>
<evidence type="ECO:0000313" key="10">
    <source>
        <dbReference type="Proteomes" id="UP000078348"/>
    </source>
</evidence>